<dbReference type="GO" id="GO:0019646">
    <property type="term" value="P:aerobic electron transport chain"/>
    <property type="evidence" value="ECO:0007669"/>
    <property type="project" value="InterPro"/>
</dbReference>
<gene>
    <name evidence="10" type="ORF">MUY27_17950</name>
</gene>
<dbReference type="Proteomes" id="UP001139450">
    <property type="component" value="Unassembled WGS sequence"/>
</dbReference>
<accession>A0A9X2BD20</accession>
<reference evidence="10" key="1">
    <citation type="submission" date="2022-04" db="EMBL/GenBank/DDBJ databases">
        <title>Mucilaginibacter sp. RS28 isolated from freshwater.</title>
        <authorList>
            <person name="Ko S.-R."/>
        </authorList>
    </citation>
    <scope>NUCLEOTIDE SEQUENCE</scope>
    <source>
        <strain evidence="10">RS28</strain>
    </source>
</reference>
<dbReference type="PROSITE" id="PS50253">
    <property type="entry name" value="COX3"/>
    <property type="match status" value="1"/>
</dbReference>
<dbReference type="GO" id="GO:0004129">
    <property type="term" value="F:cytochrome-c oxidase activity"/>
    <property type="evidence" value="ECO:0007669"/>
    <property type="project" value="InterPro"/>
</dbReference>
<dbReference type="AlphaFoldDB" id="A0A9X2BD20"/>
<feature type="transmembrane region" description="Helical" evidence="8">
    <location>
        <begin position="114"/>
        <end position="135"/>
    </location>
</feature>
<dbReference type="InterPro" id="IPR024791">
    <property type="entry name" value="Cyt_c/ubiquinol_Oxase_su3"/>
</dbReference>
<keyword evidence="4 7" id="KW-0812">Transmembrane</keyword>
<comment type="caution">
    <text evidence="10">The sequence shown here is derived from an EMBL/GenBank/DDBJ whole genome shotgun (WGS) entry which is preliminary data.</text>
</comment>
<dbReference type="SUPFAM" id="SSF81452">
    <property type="entry name" value="Cytochrome c oxidase subunit III-like"/>
    <property type="match status" value="1"/>
</dbReference>
<dbReference type="Pfam" id="PF00510">
    <property type="entry name" value="COX3"/>
    <property type="match status" value="2"/>
</dbReference>
<evidence type="ECO:0000256" key="2">
    <source>
        <dbReference type="ARBA" id="ARBA00010581"/>
    </source>
</evidence>
<evidence type="ECO:0000313" key="11">
    <source>
        <dbReference type="Proteomes" id="UP001139450"/>
    </source>
</evidence>
<name>A0A9X2BD20_9SPHI</name>
<feature type="domain" description="Heme-copper oxidase subunit III family profile" evidence="9">
    <location>
        <begin position="1"/>
        <end position="237"/>
    </location>
</feature>
<evidence type="ECO:0000256" key="1">
    <source>
        <dbReference type="ARBA" id="ARBA00004651"/>
    </source>
</evidence>
<evidence type="ECO:0000256" key="7">
    <source>
        <dbReference type="RuleBase" id="RU003376"/>
    </source>
</evidence>
<evidence type="ECO:0000256" key="3">
    <source>
        <dbReference type="ARBA" id="ARBA00022475"/>
    </source>
</evidence>
<evidence type="ECO:0000256" key="8">
    <source>
        <dbReference type="SAM" id="Phobius"/>
    </source>
</evidence>
<dbReference type="Gene3D" id="1.20.120.80">
    <property type="entry name" value="Cytochrome c oxidase, subunit III, four-helix bundle"/>
    <property type="match status" value="1"/>
</dbReference>
<feature type="transmembrane region" description="Helical" evidence="8">
    <location>
        <begin position="30"/>
        <end position="53"/>
    </location>
</feature>
<dbReference type="InterPro" id="IPR000298">
    <property type="entry name" value="Cyt_c_oxidase-like_su3"/>
</dbReference>
<dbReference type="EMBL" id="JALJEJ010000011">
    <property type="protein sequence ID" value="MCJ8211607.1"/>
    <property type="molecule type" value="Genomic_DNA"/>
</dbReference>
<dbReference type="PANTHER" id="PTHR11403:SF2">
    <property type="entry name" value="CYTOCHROME BO(3) UBIQUINOL OXIDASE SUBUNIT 3"/>
    <property type="match status" value="1"/>
</dbReference>
<evidence type="ECO:0000259" key="9">
    <source>
        <dbReference type="PROSITE" id="PS50253"/>
    </source>
</evidence>
<dbReference type="GO" id="GO:0005886">
    <property type="term" value="C:plasma membrane"/>
    <property type="evidence" value="ECO:0007669"/>
    <property type="project" value="UniProtKB-SubCell"/>
</dbReference>
<keyword evidence="3" id="KW-1003">Cell membrane</keyword>
<evidence type="ECO:0000256" key="6">
    <source>
        <dbReference type="ARBA" id="ARBA00023136"/>
    </source>
</evidence>
<comment type="subcellular location">
    <subcellularLocation>
        <location evidence="1 7">Cell membrane</location>
        <topology evidence="1 7">Multi-pass membrane protein</topology>
    </subcellularLocation>
</comment>
<evidence type="ECO:0000313" key="10">
    <source>
        <dbReference type="EMBL" id="MCJ8211607.1"/>
    </source>
</evidence>
<dbReference type="PANTHER" id="PTHR11403">
    <property type="entry name" value="CYTOCHROME C OXIDASE SUBUNIT III"/>
    <property type="match status" value="1"/>
</dbReference>
<comment type="similarity">
    <text evidence="2 7">Belongs to the cytochrome c oxidase subunit 3 family.</text>
</comment>
<keyword evidence="6 8" id="KW-0472">Membrane</keyword>
<feature type="transmembrane region" description="Helical" evidence="8">
    <location>
        <begin position="216"/>
        <end position="236"/>
    </location>
</feature>
<keyword evidence="5 8" id="KW-1133">Transmembrane helix</keyword>
<feature type="transmembrane region" description="Helical" evidence="8">
    <location>
        <begin position="183"/>
        <end position="204"/>
    </location>
</feature>
<protein>
    <submittedName>
        <fullName evidence="10">Cytochrome c oxidase subunit 3</fullName>
    </submittedName>
</protein>
<dbReference type="InterPro" id="IPR013833">
    <property type="entry name" value="Cyt_c_oxidase_su3_a-hlx"/>
</dbReference>
<sequence length="237" mass="26491">MSTAVSQIDEVKTTPWAGGRSPFSVEYGKIMMWFFLLSDAFTFSSLLIAYGALRFSAATWPAADLIFQSVPGTSIQHGAPLVFVGIMTFILIASSVTMVLGVEAGHRGERKEVALWMVLTIIGGFMFLGCQALEWTHLHEEGFWWGSIPKELGEYFHKGDAASAVSTHQFANLFFTITGFHGFHVFSGVVINIIILINVLAGTYDRRGSYLMVEKVGLYWHFVDLVWVFVFTFFYLV</sequence>
<proteinExistence type="inferred from homology"/>
<dbReference type="InterPro" id="IPR035973">
    <property type="entry name" value="Cyt_c_oxidase_su3-like_sf"/>
</dbReference>
<keyword evidence="11" id="KW-1185">Reference proteome</keyword>
<evidence type="ECO:0000256" key="4">
    <source>
        <dbReference type="ARBA" id="ARBA00022692"/>
    </source>
</evidence>
<dbReference type="RefSeq" id="WP_245132365.1">
    <property type="nucleotide sequence ID" value="NZ_JALJEJ010000011.1"/>
</dbReference>
<organism evidence="10 11">
    <name type="scientific">Mucilaginibacter straminoryzae</name>
    <dbReference type="NCBI Taxonomy" id="2932774"/>
    <lineage>
        <taxon>Bacteria</taxon>
        <taxon>Pseudomonadati</taxon>
        <taxon>Bacteroidota</taxon>
        <taxon>Sphingobacteriia</taxon>
        <taxon>Sphingobacteriales</taxon>
        <taxon>Sphingobacteriaceae</taxon>
        <taxon>Mucilaginibacter</taxon>
    </lineage>
</organism>
<feature type="transmembrane region" description="Helical" evidence="8">
    <location>
        <begin position="81"/>
        <end position="102"/>
    </location>
</feature>
<evidence type="ECO:0000256" key="5">
    <source>
        <dbReference type="ARBA" id="ARBA00022989"/>
    </source>
</evidence>